<comment type="caution">
    <text evidence="2">The sequence shown here is derived from an EMBL/GenBank/DDBJ whole genome shotgun (WGS) entry which is preliminary data.</text>
</comment>
<dbReference type="Proteomes" id="UP001159363">
    <property type="component" value="Chromosome 2"/>
</dbReference>
<organism evidence="2 3">
    <name type="scientific">Dryococelus australis</name>
    <dbReference type="NCBI Taxonomy" id="614101"/>
    <lineage>
        <taxon>Eukaryota</taxon>
        <taxon>Metazoa</taxon>
        <taxon>Ecdysozoa</taxon>
        <taxon>Arthropoda</taxon>
        <taxon>Hexapoda</taxon>
        <taxon>Insecta</taxon>
        <taxon>Pterygota</taxon>
        <taxon>Neoptera</taxon>
        <taxon>Polyneoptera</taxon>
        <taxon>Phasmatodea</taxon>
        <taxon>Verophasmatodea</taxon>
        <taxon>Anareolatae</taxon>
        <taxon>Phasmatidae</taxon>
        <taxon>Eurycanthinae</taxon>
        <taxon>Dryococelus</taxon>
    </lineage>
</organism>
<gene>
    <name evidence="2" type="ORF">PR048_006197</name>
</gene>
<evidence type="ECO:0000259" key="1">
    <source>
        <dbReference type="Pfam" id="PF17919"/>
    </source>
</evidence>
<proteinExistence type="predicted"/>
<dbReference type="Pfam" id="PF17919">
    <property type="entry name" value="RT_RNaseH_2"/>
    <property type="match status" value="1"/>
</dbReference>
<sequence length="224" mass="25170">MDGILLHAESINELNAITETVMKKLAEAGLSSNCSKTAKTLGNDKLLVKIYPKGGRTLRTSVKITWHWELEQENAFEDLIDSLKSPPLLRYFDHTKPATTSVDASSHSVTSVLLQENHPVFYASTALTKIQQNYSLIQKEAFAILSACKKFHEYIWGNQEVTIETGHKPLEAIFKTPPDSLARLHRIQFEILSYNPTIGYKMGPELYIADTLSRDCHNIPEPDA</sequence>
<feature type="domain" description="Reverse transcriptase/retrotransposon-derived protein RNase H-like" evidence="1">
    <location>
        <begin position="68"/>
        <end position="162"/>
    </location>
</feature>
<dbReference type="CDD" id="cd09274">
    <property type="entry name" value="RNase_HI_RT_Ty3"/>
    <property type="match status" value="1"/>
</dbReference>
<dbReference type="InterPro" id="IPR043502">
    <property type="entry name" value="DNA/RNA_pol_sf"/>
</dbReference>
<dbReference type="SUPFAM" id="SSF56672">
    <property type="entry name" value="DNA/RNA polymerases"/>
    <property type="match status" value="1"/>
</dbReference>
<dbReference type="InterPro" id="IPR041577">
    <property type="entry name" value="RT_RNaseH_2"/>
</dbReference>
<dbReference type="PANTHER" id="PTHR37984">
    <property type="entry name" value="PROTEIN CBG26694"/>
    <property type="match status" value="1"/>
</dbReference>
<keyword evidence="3" id="KW-1185">Reference proteome</keyword>
<evidence type="ECO:0000313" key="3">
    <source>
        <dbReference type="Proteomes" id="UP001159363"/>
    </source>
</evidence>
<reference evidence="2 3" key="1">
    <citation type="submission" date="2023-02" db="EMBL/GenBank/DDBJ databases">
        <title>LHISI_Scaffold_Assembly.</title>
        <authorList>
            <person name="Stuart O.P."/>
            <person name="Cleave R."/>
            <person name="Magrath M.J.L."/>
            <person name="Mikheyev A.S."/>
        </authorList>
    </citation>
    <scope>NUCLEOTIDE SEQUENCE [LARGE SCALE GENOMIC DNA]</scope>
    <source>
        <strain evidence="2">Daus_M_001</strain>
        <tissue evidence="2">Leg muscle</tissue>
    </source>
</reference>
<dbReference type="Gene3D" id="3.10.20.370">
    <property type="match status" value="1"/>
</dbReference>
<evidence type="ECO:0000313" key="2">
    <source>
        <dbReference type="EMBL" id="KAJ8893597.1"/>
    </source>
</evidence>
<accession>A0ABQ9IAA1</accession>
<name>A0ABQ9IAA1_9NEOP</name>
<dbReference type="EMBL" id="JARBHB010000002">
    <property type="protein sequence ID" value="KAJ8893597.1"/>
    <property type="molecule type" value="Genomic_DNA"/>
</dbReference>
<protein>
    <recommendedName>
        <fullName evidence="1">Reverse transcriptase/retrotransposon-derived protein RNase H-like domain-containing protein</fullName>
    </recommendedName>
</protein>
<dbReference type="InterPro" id="IPR050951">
    <property type="entry name" value="Retrovirus_Pol_polyprotein"/>
</dbReference>
<dbReference type="PANTHER" id="PTHR37984:SF8">
    <property type="entry name" value="CCHC-TYPE DOMAIN-CONTAINING PROTEIN"/>
    <property type="match status" value="1"/>
</dbReference>